<dbReference type="GO" id="GO:0046872">
    <property type="term" value="F:metal ion binding"/>
    <property type="evidence" value="ECO:0007669"/>
    <property type="project" value="UniProtKB-KW"/>
</dbReference>
<evidence type="ECO:0000313" key="6">
    <source>
        <dbReference type="Proteomes" id="UP001221302"/>
    </source>
</evidence>
<dbReference type="NCBIfam" id="NF006053">
    <property type="entry name" value="PRK08201.1"/>
    <property type="match status" value="1"/>
</dbReference>
<dbReference type="NCBIfam" id="NF006579">
    <property type="entry name" value="PRK09104.1"/>
    <property type="match status" value="1"/>
</dbReference>
<dbReference type="PANTHER" id="PTHR43270">
    <property type="entry name" value="BETA-ALA-HIS DIPEPTIDASE"/>
    <property type="match status" value="1"/>
</dbReference>
<dbReference type="Proteomes" id="UP001221302">
    <property type="component" value="Unassembled WGS sequence"/>
</dbReference>
<keyword evidence="5" id="KW-0224">Dipeptidase</keyword>
<dbReference type="RefSeq" id="WP_321534707.1">
    <property type="nucleotide sequence ID" value="NZ_JARGDL010000002.1"/>
</dbReference>
<dbReference type="EMBL" id="JARGDL010000002">
    <property type="protein sequence ID" value="MDF1610941.1"/>
    <property type="molecule type" value="Genomic_DNA"/>
</dbReference>
<sequence>METVLNYIKNNFSNYLEELKDYLKIKSISTLDEHKDDMQNCAKFVASKFESAGLENIKIFQTEKHPIVYADWLHQPNKPTILIYGHYDVQPVDPIELWKSNPFEPVIINKKIYARGANDNKGQNFVHIKSVEAFMKTKGTLPVNVKFLFEGEEEVGSTSLTKFIIENKKLLKCDALLISDTSMFAPNTPTITYGLRGLLYMEIEVTAANRDLHSGSFGGAVANPINELAKIISKLHDKNGKVTIPNFYKDVLPISKEEKENFKKLKFSDKNFAKELNVKELYGEKGFSTLERLWVRPTLDCNGIIGGFTEKGAKTVLPAKATAKISMRLVPNQDPKKLAKDFENYVKSISPNWVKVEVKMLHYGYPAMTSIDDPTIKAASNALKKAFKKDPVFTREGGSIPIIVDFMKQLKAPAILMGFGLDTDDIHSPNEHFRLENFEKGLLSSAYFINEMANI</sequence>
<protein>
    <submittedName>
        <fullName evidence="5">Dipeptidase</fullName>
        <ecNumber evidence="5">3.4.13.-</ecNumber>
    </submittedName>
</protein>
<proteinExistence type="predicted"/>
<dbReference type="Pfam" id="PF07687">
    <property type="entry name" value="M20_dimer"/>
    <property type="match status" value="1"/>
</dbReference>
<evidence type="ECO:0000313" key="5">
    <source>
        <dbReference type="EMBL" id="MDF1610941.1"/>
    </source>
</evidence>
<evidence type="ECO:0000259" key="4">
    <source>
        <dbReference type="Pfam" id="PF07687"/>
    </source>
</evidence>
<dbReference type="Pfam" id="PF01546">
    <property type="entry name" value="Peptidase_M20"/>
    <property type="match status" value="1"/>
</dbReference>
<dbReference type="GO" id="GO:0006508">
    <property type="term" value="P:proteolysis"/>
    <property type="evidence" value="ECO:0007669"/>
    <property type="project" value="UniProtKB-KW"/>
</dbReference>
<organism evidence="5 6">
    <name type="scientific">Stygiobacter electus</name>
    <dbReference type="NCBI Taxonomy" id="3032292"/>
    <lineage>
        <taxon>Bacteria</taxon>
        <taxon>Pseudomonadati</taxon>
        <taxon>Ignavibacteriota</taxon>
        <taxon>Ignavibacteria</taxon>
        <taxon>Ignavibacteriales</taxon>
        <taxon>Melioribacteraceae</taxon>
        <taxon>Stygiobacter</taxon>
    </lineage>
</organism>
<keyword evidence="2" id="KW-0479">Metal-binding</keyword>
<reference evidence="5" key="1">
    <citation type="submission" date="2023-03" db="EMBL/GenBank/DDBJ databases">
        <title>Stygiobacter electus gen. nov., sp. nov., facultatively anaerobic thermotolerant bacterium of the class Ignavibacteria from a well of Yessentuki mineral water deposit.</title>
        <authorList>
            <person name="Podosokorskaya O.A."/>
            <person name="Elcheninov A.G."/>
            <person name="Petrova N.F."/>
            <person name="Zavarzina D.G."/>
            <person name="Kublanov I.V."/>
            <person name="Merkel A.Y."/>
        </authorList>
    </citation>
    <scope>NUCLEOTIDE SEQUENCE</scope>
    <source>
        <strain evidence="5">09-Me</strain>
    </source>
</reference>
<dbReference type="PANTHER" id="PTHR43270:SF12">
    <property type="entry name" value="SUCCINYL-DIAMINOPIMELATE DESUCCINYLASE"/>
    <property type="match status" value="1"/>
</dbReference>
<evidence type="ECO:0000256" key="3">
    <source>
        <dbReference type="ARBA" id="ARBA00022801"/>
    </source>
</evidence>
<keyword evidence="6" id="KW-1185">Reference proteome</keyword>
<dbReference type="GO" id="GO:0016805">
    <property type="term" value="F:dipeptidase activity"/>
    <property type="evidence" value="ECO:0007669"/>
    <property type="project" value="UniProtKB-KW"/>
</dbReference>
<dbReference type="InterPro" id="IPR011650">
    <property type="entry name" value="Peptidase_M20_dimer"/>
</dbReference>
<gene>
    <name evidence="5" type="ORF">P0M35_02155</name>
</gene>
<keyword evidence="1" id="KW-0645">Protease</keyword>
<dbReference type="AlphaFoldDB" id="A0AAE3NVQ5"/>
<keyword evidence="3 5" id="KW-0378">Hydrolase</keyword>
<dbReference type="Gene3D" id="3.40.630.10">
    <property type="entry name" value="Zn peptidases"/>
    <property type="match status" value="1"/>
</dbReference>
<comment type="caution">
    <text evidence="5">The sequence shown here is derived from an EMBL/GenBank/DDBJ whole genome shotgun (WGS) entry which is preliminary data.</text>
</comment>
<dbReference type="SUPFAM" id="SSF53187">
    <property type="entry name" value="Zn-dependent exopeptidases"/>
    <property type="match status" value="1"/>
</dbReference>
<accession>A0AAE3NVQ5</accession>
<name>A0AAE3NVQ5_9BACT</name>
<dbReference type="InterPro" id="IPR002933">
    <property type="entry name" value="Peptidase_M20"/>
</dbReference>
<dbReference type="CDD" id="cd05680">
    <property type="entry name" value="M20_dipept_like"/>
    <property type="match status" value="1"/>
</dbReference>
<dbReference type="Gene3D" id="3.30.70.360">
    <property type="match status" value="1"/>
</dbReference>
<dbReference type="NCBIfam" id="NF005914">
    <property type="entry name" value="PRK07907.1"/>
    <property type="match status" value="1"/>
</dbReference>
<dbReference type="EC" id="3.4.13.-" evidence="5"/>
<dbReference type="InterPro" id="IPR051458">
    <property type="entry name" value="Cyt/Met_Dipeptidase"/>
</dbReference>
<feature type="domain" description="Peptidase M20 dimerisation" evidence="4">
    <location>
        <begin position="193"/>
        <end position="353"/>
    </location>
</feature>
<evidence type="ECO:0000256" key="1">
    <source>
        <dbReference type="ARBA" id="ARBA00022670"/>
    </source>
</evidence>
<evidence type="ECO:0000256" key="2">
    <source>
        <dbReference type="ARBA" id="ARBA00022723"/>
    </source>
</evidence>